<comment type="caution">
    <text evidence="4">The sequence shown here is derived from an EMBL/GenBank/DDBJ whole genome shotgun (WGS) entry which is preliminary data.</text>
</comment>
<dbReference type="SUPFAM" id="SSF48452">
    <property type="entry name" value="TPR-like"/>
    <property type="match status" value="2"/>
</dbReference>
<evidence type="ECO:0000256" key="3">
    <source>
        <dbReference type="PROSITE-ProRule" id="PRU00339"/>
    </source>
</evidence>
<protein>
    <submittedName>
        <fullName evidence="4">Tetratricopeptide repeat protein</fullName>
    </submittedName>
</protein>
<dbReference type="PANTHER" id="PTHR44858">
    <property type="entry name" value="TETRATRICOPEPTIDE REPEAT PROTEIN 6"/>
    <property type="match status" value="1"/>
</dbReference>
<feature type="repeat" description="TPR" evidence="3">
    <location>
        <begin position="14"/>
        <end position="47"/>
    </location>
</feature>
<dbReference type="PROSITE" id="PS50005">
    <property type="entry name" value="TPR"/>
    <property type="match status" value="3"/>
</dbReference>
<feature type="repeat" description="TPR" evidence="3">
    <location>
        <begin position="238"/>
        <end position="271"/>
    </location>
</feature>
<dbReference type="SMART" id="SM00028">
    <property type="entry name" value="TPR"/>
    <property type="match status" value="5"/>
</dbReference>
<keyword evidence="2 3" id="KW-0802">TPR repeat</keyword>
<evidence type="ECO:0000313" key="5">
    <source>
        <dbReference type="Proteomes" id="UP000325013"/>
    </source>
</evidence>
<reference evidence="4 5" key="1">
    <citation type="journal article" date="1992" name="Lakartidningen">
        <title>[Penicillin V and not amoxicillin is the first choice preparation in acute otitis].</title>
        <authorList>
            <person name="Kamme C."/>
            <person name="Lundgren K."/>
            <person name="Prellner K."/>
        </authorList>
    </citation>
    <scope>NUCLEOTIDE SEQUENCE [LARGE SCALE GENOMIC DNA]</scope>
    <source>
        <strain evidence="4 5">PC2777IV</strain>
    </source>
</reference>
<dbReference type="Gene3D" id="1.25.40.10">
    <property type="entry name" value="Tetratricopeptide repeat domain"/>
    <property type="match status" value="3"/>
</dbReference>
<dbReference type="Pfam" id="PF13181">
    <property type="entry name" value="TPR_8"/>
    <property type="match status" value="2"/>
</dbReference>
<name>A0A5C8G2Q2_9SPIR</name>
<evidence type="ECO:0000256" key="1">
    <source>
        <dbReference type="ARBA" id="ARBA00022737"/>
    </source>
</evidence>
<dbReference type="InterPro" id="IPR050498">
    <property type="entry name" value="Ycf3"/>
</dbReference>
<dbReference type="Pfam" id="PF00515">
    <property type="entry name" value="TPR_1"/>
    <property type="match status" value="1"/>
</dbReference>
<dbReference type="EMBL" id="SAYJ01000017">
    <property type="protein sequence ID" value="TXJ56105.1"/>
    <property type="molecule type" value="Genomic_DNA"/>
</dbReference>
<dbReference type="PROSITE" id="PS50293">
    <property type="entry name" value="TPR_REGION"/>
    <property type="match status" value="1"/>
</dbReference>
<gene>
    <name evidence="4" type="ORF">EPJ67_07540</name>
</gene>
<accession>A0A5C8G2Q2</accession>
<evidence type="ECO:0000313" key="4">
    <source>
        <dbReference type="EMBL" id="TXJ56105.1"/>
    </source>
</evidence>
<sequence length="281" mass="33348">MEELSNEEDKYLTRVLYNNLGNTYLSDGDFYNAEKYYKKSLEKDNNYIYAILGLANIDIYNYQYSKNNNYYGEAEKNPNFYSIYYNKSHLLLNKGRIDKNKKSYYEEAIELIEKALVCLNNKKIEDNTTKELYNYGMGVAYSELYNYDRSVENKVIESYKKSIELNEYDYNPYYNLADFYDNIGNKREAINYYNKSIEINPKHESSYNNRAAILMEKGIYNEAISDLNNVIKINNNNAGAYYNFGVIYSYQEKYQLAIDNFNRCINLSECNNYFQKILIII</sequence>
<dbReference type="RefSeq" id="WP_147529067.1">
    <property type="nucleotide sequence ID" value="NZ_SAYJ01000017.1"/>
</dbReference>
<keyword evidence="1" id="KW-0677">Repeat</keyword>
<dbReference type="PANTHER" id="PTHR44858:SF1">
    <property type="entry name" value="UDP-N-ACETYLGLUCOSAMINE--PEPTIDE N-ACETYLGLUCOSAMINYLTRANSFERASE SPINDLY-RELATED"/>
    <property type="match status" value="1"/>
</dbReference>
<feature type="repeat" description="TPR" evidence="3">
    <location>
        <begin position="170"/>
        <end position="203"/>
    </location>
</feature>
<dbReference type="AlphaFoldDB" id="A0A5C8G2Q2"/>
<dbReference type="InterPro" id="IPR011990">
    <property type="entry name" value="TPR-like_helical_dom_sf"/>
</dbReference>
<dbReference type="Proteomes" id="UP000325013">
    <property type="component" value="Unassembled WGS sequence"/>
</dbReference>
<evidence type="ECO:0000256" key="2">
    <source>
        <dbReference type="ARBA" id="ARBA00022803"/>
    </source>
</evidence>
<dbReference type="OrthoDB" id="305498at2"/>
<organism evidence="4 5">
    <name type="scientific">Brachyspira aalborgi</name>
    <dbReference type="NCBI Taxonomy" id="29522"/>
    <lineage>
        <taxon>Bacteria</taxon>
        <taxon>Pseudomonadati</taxon>
        <taxon>Spirochaetota</taxon>
        <taxon>Spirochaetia</taxon>
        <taxon>Brachyspirales</taxon>
        <taxon>Brachyspiraceae</taxon>
        <taxon>Brachyspira</taxon>
    </lineage>
</organism>
<dbReference type="InterPro" id="IPR019734">
    <property type="entry name" value="TPR_rpt"/>
</dbReference>
<proteinExistence type="predicted"/>
<dbReference type="Pfam" id="PF13414">
    <property type="entry name" value="TPR_11"/>
    <property type="match status" value="1"/>
</dbReference>